<reference evidence="2" key="1">
    <citation type="submission" date="2020-05" db="EMBL/GenBank/DDBJ databases">
        <title>Mycena genomes resolve the evolution of fungal bioluminescence.</title>
        <authorList>
            <person name="Tsai I.J."/>
        </authorList>
    </citation>
    <scope>NUCLEOTIDE SEQUENCE</scope>
    <source>
        <strain evidence="2">CCC161011</strain>
    </source>
</reference>
<dbReference type="Proteomes" id="UP000620124">
    <property type="component" value="Unassembled WGS sequence"/>
</dbReference>
<comment type="caution">
    <text evidence="2">The sequence shown here is derived from an EMBL/GenBank/DDBJ whole genome shotgun (WGS) entry which is preliminary data.</text>
</comment>
<keyword evidence="3" id="KW-1185">Reference proteome</keyword>
<evidence type="ECO:0000313" key="2">
    <source>
        <dbReference type="EMBL" id="KAF7360245.1"/>
    </source>
</evidence>
<feature type="compositionally biased region" description="Basic and acidic residues" evidence="1">
    <location>
        <begin position="65"/>
        <end position="74"/>
    </location>
</feature>
<feature type="region of interest" description="Disordered" evidence="1">
    <location>
        <begin position="1"/>
        <end position="95"/>
    </location>
</feature>
<evidence type="ECO:0000256" key="1">
    <source>
        <dbReference type="SAM" id="MobiDB-lite"/>
    </source>
</evidence>
<dbReference type="OrthoDB" id="10560123at2759"/>
<feature type="compositionally biased region" description="Basic and acidic residues" evidence="1">
    <location>
        <begin position="10"/>
        <end position="21"/>
    </location>
</feature>
<evidence type="ECO:0000313" key="3">
    <source>
        <dbReference type="Proteomes" id="UP000620124"/>
    </source>
</evidence>
<protein>
    <submittedName>
        <fullName evidence="2">Uncharacterized protein</fullName>
    </submittedName>
</protein>
<dbReference type="AlphaFoldDB" id="A0A8H6YLS2"/>
<dbReference type="EMBL" id="JACAZI010000005">
    <property type="protein sequence ID" value="KAF7360245.1"/>
    <property type="molecule type" value="Genomic_DNA"/>
</dbReference>
<feature type="compositionally biased region" description="Low complexity" evidence="1">
    <location>
        <begin position="31"/>
        <end position="52"/>
    </location>
</feature>
<accession>A0A8H6YLS2</accession>
<organism evidence="2 3">
    <name type="scientific">Mycena venus</name>
    <dbReference type="NCBI Taxonomy" id="2733690"/>
    <lineage>
        <taxon>Eukaryota</taxon>
        <taxon>Fungi</taxon>
        <taxon>Dikarya</taxon>
        <taxon>Basidiomycota</taxon>
        <taxon>Agaricomycotina</taxon>
        <taxon>Agaricomycetes</taxon>
        <taxon>Agaricomycetidae</taxon>
        <taxon>Agaricales</taxon>
        <taxon>Marasmiineae</taxon>
        <taxon>Mycenaceae</taxon>
        <taxon>Mycena</taxon>
    </lineage>
</organism>
<sequence length="118" mass="12953">MGCNTSKTARNLDDQLEDGKGRVKPPSRRGTITATAPSHTHAHSTTTAGFSTGNVGPGRTLAGSTKREHRDPRTGMRIYAPTDPDHPSKRPPSKAFRRKYAAYYDGTMDRMPAPMVWE</sequence>
<gene>
    <name evidence="2" type="ORF">MVEN_00753300</name>
</gene>
<name>A0A8H6YLS2_9AGAR</name>
<proteinExistence type="predicted"/>